<dbReference type="EMBL" id="CP163435">
    <property type="protein sequence ID" value="XDQ26704.1"/>
    <property type="molecule type" value="Genomic_DNA"/>
</dbReference>
<dbReference type="RefSeq" id="WP_369233957.1">
    <property type="nucleotide sequence ID" value="NZ_CP163435.1"/>
</dbReference>
<organism evidence="2">
    <name type="scientific">Streptomyces sp. R21</name>
    <dbReference type="NCBI Taxonomy" id="3238627"/>
    <lineage>
        <taxon>Bacteria</taxon>
        <taxon>Bacillati</taxon>
        <taxon>Actinomycetota</taxon>
        <taxon>Actinomycetes</taxon>
        <taxon>Kitasatosporales</taxon>
        <taxon>Streptomycetaceae</taxon>
        <taxon>Streptomyces</taxon>
    </lineage>
</organism>
<sequence>MSLFEAHLRRTAVGILERFPEELRPEIYVLSFRIWRTDDDCRRPYVAIGYNTESQYERETQPEDPGEARWNYAYWLLEGFETLGNVPEDSEGSRLYVEEVKQLGLWYEGYDGEFELPDDLPEAEQKEIDGKDDLLGLHFSGACISLARHLHSAGHIERILGRPLPIVVFDMYAPGWELAATEAANPPGSIADFLAWQHAATYESAPRTEEFLLRLDTDWLDYFREMADVLVERFGISRAEAVARINERYAAEELQPMGEDLLGHELPEYWAHGLYFRPDAQGRLPSGDENADGDLTQWNVRPAPPRDSGAWTLEDGE</sequence>
<proteinExistence type="predicted"/>
<gene>
    <name evidence="2" type="ORF">AB5J56_19205</name>
</gene>
<feature type="region of interest" description="Disordered" evidence="1">
    <location>
        <begin position="281"/>
        <end position="317"/>
    </location>
</feature>
<dbReference type="AlphaFoldDB" id="A0AB39PC67"/>
<reference evidence="2" key="1">
    <citation type="submission" date="2024-07" db="EMBL/GenBank/DDBJ databases">
        <authorList>
            <person name="Yu S.T."/>
        </authorList>
    </citation>
    <scope>NUCLEOTIDE SEQUENCE</scope>
    <source>
        <strain evidence="2">R21</strain>
    </source>
</reference>
<name>A0AB39PC67_9ACTN</name>
<evidence type="ECO:0000256" key="1">
    <source>
        <dbReference type="SAM" id="MobiDB-lite"/>
    </source>
</evidence>
<accession>A0AB39PC67</accession>
<evidence type="ECO:0000313" key="2">
    <source>
        <dbReference type="EMBL" id="XDQ26704.1"/>
    </source>
</evidence>
<protein>
    <submittedName>
        <fullName evidence="2">Uncharacterized protein</fullName>
    </submittedName>
</protein>